<dbReference type="InterPro" id="IPR006674">
    <property type="entry name" value="HD_domain"/>
</dbReference>
<evidence type="ECO:0000313" key="3">
    <source>
        <dbReference type="Proteomes" id="UP000808349"/>
    </source>
</evidence>
<organism evidence="2 3">
    <name type="scientific">Candidatus Defluviibacterium haderslevense</name>
    <dbReference type="NCBI Taxonomy" id="2981993"/>
    <lineage>
        <taxon>Bacteria</taxon>
        <taxon>Pseudomonadati</taxon>
        <taxon>Bacteroidota</taxon>
        <taxon>Saprospiria</taxon>
        <taxon>Saprospirales</taxon>
        <taxon>Saprospiraceae</taxon>
        <taxon>Candidatus Defluviibacterium</taxon>
    </lineage>
</organism>
<dbReference type="PANTHER" id="PTHR11373:SF4">
    <property type="entry name" value="DEOXYNUCLEOSIDE TRIPHOSPHATE TRIPHOSPHOHYDROLASE SAMHD1"/>
    <property type="match status" value="1"/>
</dbReference>
<comment type="caution">
    <text evidence="2">The sequence shown here is derived from an EMBL/GenBank/DDBJ whole genome shotgun (WGS) entry which is preliminary data.</text>
</comment>
<protein>
    <submittedName>
        <fullName evidence="2">HD domain-containing protein</fullName>
    </submittedName>
</protein>
<dbReference type="Pfam" id="PF19276">
    <property type="entry name" value="HD_assoc_2"/>
    <property type="match status" value="1"/>
</dbReference>
<evidence type="ECO:0000313" key="2">
    <source>
        <dbReference type="EMBL" id="MBK9717264.1"/>
    </source>
</evidence>
<dbReference type="Pfam" id="PF01966">
    <property type="entry name" value="HD"/>
    <property type="match status" value="1"/>
</dbReference>
<dbReference type="CDD" id="cd00077">
    <property type="entry name" value="HDc"/>
    <property type="match status" value="1"/>
</dbReference>
<dbReference type="EMBL" id="JADKFW010000004">
    <property type="protein sequence ID" value="MBK9717264.1"/>
    <property type="molecule type" value="Genomic_DNA"/>
</dbReference>
<dbReference type="Gene3D" id="1.10.3210.10">
    <property type="entry name" value="Hypothetical protein af1432"/>
    <property type="match status" value="1"/>
</dbReference>
<dbReference type="SUPFAM" id="SSF109604">
    <property type="entry name" value="HD-domain/PDEase-like"/>
    <property type="match status" value="1"/>
</dbReference>
<dbReference type="PANTHER" id="PTHR11373">
    <property type="entry name" value="DEOXYNUCLEOSIDE TRIPHOSPHATE TRIPHOSPHOHYDROLASE"/>
    <property type="match status" value="1"/>
</dbReference>
<dbReference type="Proteomes" id="UP000808349">
    <property type="component" value="Unassembled WGS sequence"/>
</dbReference>
<dbReference type="SMART" id="SM00471">
    <property type="entry name" value="HDc"/>
    <property type="match status" value="1"/>
</dbReference>
<accession>A0A9D7XCX4</accession>
<dbReference type="GO" id="GO:0006203">
    <property type="term" value="P:dGTP catabolic process"/>
    <property type="evidence" value="ECO:0007669"/>
    <property type="project" value="TreeGrafter"/>
</dbReference>
<name>A0A9D7XCX4_9BACT</name>
<dbReference type="AlphaFoldDB" id="A0A9D7XCX4"/>
<proteinExistence type="predicted"/>
<dbReference type="InterPro" id="IPR045509">
    <property type="entry name" value="HD_assoc_2"/>
</dbReference>
<feature type="domain" description="HD/PDEase" evidence="1">
    <location>
        <begin position="50"/>
        <end position="174"/>
    </location>
</feature>
<dbReference type="InterPro" id="IPR003607">
    <property type="entry name" value="HD/PDEase_dom"/>
</dbReference>
<gene>
    <name evidence="2" type="ORF">IPO85_07100</name>
</gene>
<reference evidence="2 3" key="1">
    <citation type="submission" date="2020-10" db="EMBL/GenBank/DDBJ databases">
        <title>Connecting structure to function with the recovery of over 1000 high-quality activated sludge metagenome-assembled genomes encoding full-length rRNA genes using long-read sequencing.</title>
        <authorList>
            <person name="Singleton C.M."/>
            <person name="Petriglieri F."/>
            <person name="Kristensen J.M."/>
            <person name="Kirkegaard R.H."/>
            <person name="Michaelsen T.Y."/>
            <person name="Andersen M.H."/>
            <person name="Karst S.M."/>
            <person name="Dueholm M.S."/>
            <person name="Nielsen P.H."/>
            <person name="Albertsen M."/>
        </authorList>
    </citation>
    <scope>NUCLEOTIDE SEQUENCE [LARGE SCALE GENOMIC DNA]</scope>
    <source>
        <strain evidence="2">Ribe_18-Q3-R11-54_BAT3C.373</strain>
    </source>
</reference>
<sequence length="395" mass="46128">MAIHKIFNDPVYGFIRIPTGIILEIIEHPYFQRLQRIRQLGLTHFVYPGAVHTRFHHALGAFHLMTTALNVLREKGVDISPEEYEASQLAILLHDIGHGPFSHVLEHTLVPIHHEAITLMIMEQLNLEFEGQLTLAITIFKGQYHKLFLHQLISSQLDVDRLDYLTRDSFYTGVAEGVIGYDRLLLMIDVVDQQLVIEEKAIYSIEKFLTARKIMYWQVYMHKTCIAAEFMLQQFLTLMDKDNHHEGLSSGLEYFLSSNKHNQILDHRELLLQHFNQIDDIDIWFFLKKQATLNLGLISELAYGLIFRKLYKIQLQNEIFETSSNPESSEKFDSEINVNRDSGTIRFIAYNKEEGEIMIKTKSGNVKKLSEVYDVSHLSKWSKKYYKILPYKIHF</sequence>
<dbReference type="InterPro" id="IPR050135">
    <property type="entry name" value="dGTPase-like"/>
</dbReference>
<dbReference type="GO" id="GO:0008832">
    <property type="term" value="F:dGTPase activity"/>
    <property type="evidence" value="ECO:0007669"/>
    <property type="project" value="TreeGrafter"/>
</dbReference>
<evidence type="ECO:0000259" key="1">
    <source>
        <dbReference type="SMART" id="SM00471"/>
    </source>
</evidence>